<feature type="region of interest" description="Disordered" evidence="2">
    <location>
        <begin position="1"/>
        <end position="57"/>
    </location>
</feature>
<feature type="zinc finger region" description="C3H1-type" evidence="1">
    <location>
        <begin position="63"/>
        <end position="92"/>
    </location>
</feature>
<reference evidence="4 5" key="1">
    <citation type="submission" date="2008-07" db="EMBL/GenBank/DDBJ databases">
        <authorList>
            <person name="El-Sayed N."/>
            <person name="Caler E."/>
            <person name="Inman J."/>
            <person name="Amedeo P."/>
            <person name="Hass B."/>
            <person name="Wortman J."/>
        </authorList>
    </citation>
    <scope>NUCLEOTIDE SEQUENCE [LARGE SCALE GENOMIC DNA]</scope>
    <source>
        <strain evidence="5">ATCC 50983 / TXsc</strain>
    </source>
</reference>
<dbReference type="OrthoDB" id="417061at2759"/>
<dbReference type="GeneID" id="9041397"/>
<dbReference type="Gene3D" id="4.10.1000.10">
    <property type="entry name" value="Zinc finger, CCCH-type"/>
    <property type="match status" value="1"/>
</dbReference>
<proteinExistence type="predicted"/>
<feature type="compositionally biased region" description="Low complexity" evidence="2">
    <location>
        <begin position="209"/>
        <end position="225"/>
    </location>
</feature>
<protein>
    <recommendedName>
        <fullName evidence="3">C3H1-type domain-containing protein</fullName>
    </recommendedName>
</protein>
<name>C5LD27_PERM5</name>
<keyword evidence="1" id="KW-0863">Zinc-finger</keyword>
<evidence type="ECO:0000256" key="2">
    <source>
        <dbReference type="SAM" id="MobiDB-lite"/>
    </source>
</evidence>
<feature type="domain" description="C3H1-type" evidence="3">
    <location>
        <begin position="63"/>
        <end position="92"/>
    </location>
</feature>
<feature type="compositionally biased region" description="Gly residues" evidence="2">
    <location>
        <begin position="250"/>
        <end position="259"/>
    </location>
</feature>
<dbReference type="InterPro" id="IPR000571">
    <property type="entry name" value="Znf_CCCH"/>
</dbReference>
<organism evidence="5">
    <name type="scientific">Perkinsus marinus (strain ATCC 50983 / TXsc)</name>
    <dbReference type="NCBI Taxonomy" id="423536"/>
    <lineage>
        <taxon>Eukaryota</taxon>
        <taxon>Sar</taxon>
        <taxon>Alveolata</taxon>
        <taxon>Perkinsozoa</taxon>
        <taxon>Perkinsea</taxon>
        <taxon>Perkinsida</taxon>
        <taxon>Perkinsidae</taxon>
        <taxon>Perkinsus</taxon>
    </lineage>
</organism>
<evidence type="ECO:0000313" key="4">
    <source>
        <dbReference type="EMBL" id="EER05371.1"/>
    </source>
</evidence>
<dbReference type="Proteomes" id="UP000007800">
    <property type="component" value="Unassembled WGS sequence"/>
</dbReference>
<gene>
    <name evidence="4" type="ORF">Pmar_PMAR029534</name>
</gene>
<feature type="region of interest" description="Disordered" evidence="2">
    <location>
        <begin position="207"/>
        <end position="284"/>
    </location>
</feature>
<dbReference type="InParanoid" id="C5LD27"/>
<evidence type="ECO:0000313" key="5">
    <source>
        <dbReference type="Proteomes" id="UP000007800"/>
    </source>
</evidence>
<evidence type="ECO:0000256" key="1">
    <source>
        <dbReference type="PROSITE-ProRule" id="PRU00723"/>
    </source>
</evidence>
<dbReference type="AlphaFoldDB" id="C5LD27"/>
<keyword evidence="1" id="KW-0862">Zinc</keyword>
<evidence type="ECO:0000259" key="3">
    <source>
        <dbReference type="PROSITE" id="PS50103"/>
    </source>
</evidence>
<dbReference type="EMBL" id="GG680950">
    <property type="protein sequence ID" value="EER05371.1"/>
    <property type="molecule type" value="Genomic_DNA"/>
</dbReference>
<dbReference type="RefSeq" id="XP_002773555.1">
    <property type="nucleotide sequence ID" value="XM_002773509.1"/>
</dbReference>
<dbReference type="Pfam" id="PF14608">
    <property type="entry name" value="zf-CCCH_2"/>
    <property type="match status" value="2"/>
</dbReference>
<sequence>MTPSPVAEFARSESVEKSQVAYSGDDAKPQSPRRKPSELGAGEQQSKETSGQSRSRPDYVDYYHRSKLCIYFLTRQGGCSAGDDCPYAHCPEELKDPKSYACPEYEQFGQCQGFNEGKCPYGHGVEDIHFVPRRLMEGACKYGIRCRAGDNCRFAHTEEEMKTGMRRYCYNLDNSVDRKLKEMYPGQQPRKDNGDQRNPPKRLEMLKNQQQQQPVAAAAAVVTQQKSGAGREKGRGSRPRSTSMSIPGESGMGSVGGVDGSRRQSWEEQQRSHQNRPGSRYENPTTAVLSGAGQHCNGSMGEVPLLHQPTAILMPSGSYPTAPSSNNNSNQHNTVMGTPALRTPNWSVVGQGATTAAAGPQQHHQMVLLNYHNQHQQQQQEGYPT</sequence>
<feature type="compositionally biased region" description="Polar residues" evidence="2">
    <location>
        <begin position="43"/>
        <end position="54"/>
    </location>
</feature>
<dbReference type="SMART" id="SM00356">
    <property type="entry name" value="ZnF_C3H1"/>
    <property type="match status" value="3"/>
</dbReference>
<accession>C5LD27</accession>
<keyword evidence="1" id="KW-0479">Metal-binding</keyword>
<dbReference type="PROSITE" id="PS50103">
    <property type="entry name" value="ZF_C3H1"/>
    <property type="match status" value="1"/>
</dbReference>
<dbReference type="GO" id="GO:0008270">
    <property type="term" value="F:zinc ion binding"/>
    <property type="evidence" value="ECO:0007669"/>
    <property type="project" value="UniProtKB-KW"/>
</dbReference>
<feature type="compositionally biased region" description="Basic and acidic residues" evidence="2">
    <location>
        <begin position="260"/>
        <end position="271"/>
    </location>
</feature>
<keyword evidence="5" id="KW-1185">Reference proteome</keyword>
<feature type="region of interest" description="Disordered" evidence="2">
    <location>
        <begin position="182"/>
        <end position="201"/>
    </location>
</feature>